<accession>A0A4C2DZH0</accession>
<evidence type="ECO:0000256" key="4">
    <source>
        <dbReference type="SAM" id="Coils"/>
    </source>
</evidence>
<organism evidence="7 8">
    <name type="scientific">Zygosaccharomyces mellis</name>
    <dbReference type="NCBI Taxonomy" id="42258"/>
    <lineage>
        <taxon>Eukaryota</taxon>
        <taxon>Fungi</taxon>
        <taxon>Dikarya</taxon>
        <taxon>Ascomycota</taxon>
        <taxon>Saccharomycotina</taxon>
        <taxon>Saccharomycetes</taxon>
        <taxon>Saccharomycetales</taxon>
        <taxon>Saccharomycetaceae</taxon>
        <taxon>Zygosaccharomyces</taxon>
    </lineage>
</organism>
<dbReference type="GO" id="GO:0046785">
    <property type="term" value="P:microtubule polymerization"/>
    <property type="evidence" value="ECO:0007669"/>
    <property type="project" value="InterPro"/>
</dbReference>
<dbReference type="GO" id="GO:0051010">
    <property type="term" value="F:microtubule plus-end binding"/>
    <property type="evidence" value="ECO:0007669"/>
    <property type="project" value="InterPro"/>
</dbReference>
<dbReference type="InterPro" id="IPR016024">
    <property type="entry name" value="ARM-type_fold"/>
</dbReference>
<gene>
    <name evidence="7" type="primary">STU2</name>
    <name evidence="7" type="ORF">ZYGM_004950</name>
</gene>
<dbReference type="GO" id="GO:0030951">
    <property type="term" value="P:establishment or maintenance of microtubule cytoskeleton polarity"/>
    <property type="evidence" value="ECO:0007669"/>
    <property type="project" value="InterPro"/>
</dbReference>
<feature type="domain" description="TOG" evidence="6">
    <location>
        <begin position="294"/>
        <end position="549"/>
    </location>
</feature>
<feature type="compositionally biased region" description="Polar residues" evidence="5">
    <location>
        <begin position="590"/>
        <end position="600"/>
    </location>
</feature>
<protein>
    <submittedName>
        <fullName evidence="7">Stu2 protein</fullName>
    </submittedName>
</protein>
<dbReference type="InterPro" id="IPR045110">
    <property type="entry name" value="XMAP215"/>
</dbReference>
<comment type="subcellular location">
    <subcellularLocation>
        <location evidence="1">Cytoplasm</location>
        <location evidence="1">Cytoskeleton</location>
        <location evidence="1">Microtubule organizing center</location>
        <location evidence="1">Spindle pole body</location>
    </subcellularLocation>
</comment>
<evidence type="ECO:0000256" key="5">
    <source>
        <dbReference type="SAM" id="MobiDB-lite"/>
    </source>
</evidence>
<dbReference type="GO" id="GO:0000022">
    <property type="term" value="P:mitotic spindle elongation"/>
    <property type="evidence" value="ECO:0007669"/>
    <property type="project" value="UniProtKB-ARBA"/>
</dbReference>
<dbReference type="OrthoDB" id="205662at2759"/>
<keyword evidence="3" id="KW-0206">Cytoskeleton</keyword>
<feature type="compositionally biased region" description="Low complexity" evidence="5">
    <location>
        <begin position="558"/>
        <end position="583"/>
    </location>
</feature>
<evidence type="ECO:0000259" key="6">
    <source>
        <dbReference type="SMART" id="SM01349"/>
    </source>
</evidence>
<dbReference type="SMART" id="SM01349">
    <property type="entry name" value="TOG"/>
    <property type="match status" value="2"/>
</dbReference>
<keyword evidence="4" id="KW-0175">Coiled coil</keyword>
<evidence type="ECO:0000256" key="3">
    <source>
        <dbReference type="ARBA" id="ARBA00023212"/>
    </source>
</evidence>
<keyword evidence="8" id="KW-1185">Reference proteome</keyword>
<dbReference type="Gene3D" id="1.25.10.10">
    <property type="entry name" value="Leucine-rich Repeat Variant"/>
    <property type="match status" value="2"/>
</dbReference>
<evidence type="ECO:0000313" key="8">
    <source>
        <dbReference type="Proteomes" id="UP000301737"/>
    </source>
</evidence>
<evidence type="ECO:0000256" key="2">
    <source>
        <dbReference type="ARBA" id="ARBA00022490"/>
    </source>
</evidence>
<sequence>MSEEDFTRLPLEQKLDHKLWKARLNGYQELSQNFKGGKGQEYWKRPELFGKYLMDSNVVAQEQAVISLETFLKEVDMPGKGIDLKGVFEIWIPALAEKGLSSSRATTKEKASECILVLCSLDQSIVHCTELILPFCEKKMPKLVANSLHSLRDLVGSFGLTNCNAQQLLPQLLAPLGKLAGHADKNVRSETLGLIVEIYKCTGKNRAFLQELLLDQLKPIQQRELDKLFAAADAETFGGQSGRLFVWQRREQENNTKDHDGDTVMEHQFPQDLRNLETDAPVTGAASAPLDPLDLLPEQTILDRLPENFYDRIGSSKWKDRVESLQELYDGVLVPLKKLKHQREDYSHLLGIFGHVIQRDANVQAVSLAAQCIGEICQKMKNANFNKQYVGFVFTPLLERTKEKKTTVVETIRNALQALCRQQYPFASHGHNEDMLQEILNFMKHKTPQIKQETTLLLTFILKELGHQSDSGGGKRILQKYLPDEICPTVTKIVNDTQPTIRECGFECFAVLIKILSRKELHFALEKLDNLKRQKIEEQLDKLPELELTVNAVRTAETPVTKAPTEVAVPTPTPTDDSTIPSKRGPTSPLKKSNSPNVPKSRVLLTSRTLGTPPTNAPLQPAATTTSPTAQVQTQAQAQVNTELAKLQKDKSKWIQERHQLLSQVNKLSNSQTQLISENEALREQLKLSQTDLHERGLQLRSKDLQLTRLQDRIAQLELDLRESHMQVQQHQGSSSEPASAISTNLGVRSISSSSMDPISANGNGHSNRSKHLRTPSESSDDLPRRVDSLQLSASQPGVTNVTGVTGVTGSLPNTVNTTAATTSSSASDAVNEESWKRAAEVTSQLKARIERMRAKTRGIK</sequence>
<feature type="domain" description="TOG" evidence="6">
    <location>
        <begin position="1"/>
        <end position="238"/>
    </location>
</feature>
<dbReference type="InterPro" id="IPR048492">
    <property type="entry name" value="Stu2_CTS"/>
</dbReference>
<dbReference type="GO" id="GO:0099070">
    <property type="term" value="C:static microtubule bundle"/>
    <property type="evidence" value="ECO:0007669"/>
    <property type="project" value="UniProtKB-ARBA"/>
</dbReference>
<comment type="caution">
    <text evidence="7">The sequence shown here is derived from an EMBL/GenBank/DDBJ whole genome shotgun (WGS) entry which is preliminary data.</text>
</comment>
<feature type="region of interest" description="Disordered" evidence="5">
    <location>
        <begin position="751"/>
        <end position="784"/>
    </location>
</feature>
<dbReference type="AlphaFoldDB" id="A0A4C2DZH0"/>
<dbReference type="EMBL" id="BIMX01000001">
    <property type="protein sequence ID" value="GCE97394.1"/>
    <property type="molecule type" value="Genomic_DNA"/>
</dbReference>
<dbReference type="GO" id="GO:1990571">
    <property type="term" value="P:meiotic centromere clustering"/>
    <property type="evidence" value="ECO:0007669"/>
    <property type="project" value="UniProtKB-ARBA"/>
</dbReference>
<dbReference type="InterPro" id="IPR034085">
    <property type="entry name" value="TOG"/>
</dbReference>
<dbReference type="SUPFAM" id="SSF48371">
    <property type="entry name" value="ARM repeat"/>
    <property type="match status" value="1"/>
</dbReference>
<dbReference type="GO" id="GO:0044732">
    <property type="term" value="C:mitotic spindle pole body"/>
    <property type="evidence" value="ECO:0007669"/>
    <property type="project" value="UniProtKB-ARBA"/>
</dbReference>
<dbReference type="PANTHER" id="PTHR12609">
    <property type="entry name" value="MICROTUBULE ASSOCIATED PROTEIN XMAP215"/>
    <property type="match status" value="1"/>
</dbReference>
<dbReference type="Pfam" id="PF21041">
    <property type="entry name" value="XMAP215_CLASP_TOG"/>
    <property type="match status" value="2"/>
</dbReference>
<dbReference type="GO" id="GO:0051315">
    <property type="term" value="P:attachment of mitotic spindle microtubules to kinetochore"/>
    <property type="evidence" value="ECO:0007669"/>
    <property type="project" value="UniProtKB-ARBA"/>
</dbReference>
<evidence type="ECO:0000313" key="7">
    <source>
        <dbReference type="EMBL" id="GCE97394.1"/>
    </source>
</evidence>
<proteinExistence type="predicted"/>
<dbReference type="FunFam" id="1.25.10.10:FF:000019">
    <property type="entry name" value="Cytoskeleton-associated protein 5"/>
    <property type="match status" value="1"/>
</dbReference>
<keyword evidence="2" id="KW-0963">Cytoplasm</keyword>
<dbReference type="Proteomes" id="UP000301737">
    <property type="component" value="Unassembled WGS sequence"/>
</dbReference>
<name>A0A4C2DZH0_9SACH</name>
<dbReference type="Pfam" id="PF21042">
    <property type="entry name" value="Stu2_CTS"/>
    <property type="match status" value="1"/>
</dbReference>
<dbReference type="InterPro" id="IPR048491">
    <property type="entry name" value="XMAP215_CLASP_TOG"/>
</dbReference>
<feature type="coiled-coil region" evidence="4">
    <location>
        <begin position="644"/>
        <end position="727"/>
    </location>
</feature>
<dbReference type="InterPro" id="IPR011989">
    <property type="entry name" value="ARM-like"/>
</dbReference>
<dbReference type="GO" id="GO:0005881">
    <property type="term" value="C:cytoplasmic microtubule"/>
    <property type="evidence" value="ECO:0007669"/>
    <property type="project" value="UniProtKB-ARBA"/>
</dbReference>
<evidence type="ECO:0000256" key="1">
    <source>
        <dbReference type="ARBA" id="ARBA00004317"/>
    </source>
</evidence>
<dbReference type="GO" id="GO:0000776">
    <property type="term" value="C:kinetochore"/>
    <property type="evidence" value="ECO:0007669"/>
    <property type="project" value="UniProtKB-ARBA"/>
</dbReference>
<feature type="region of interest" description="Disordered" evidence="5">
    <location>
        <begin position="557"/>
        <end position="600"/>
    </location>
</feature>
<reference evidence="7 8" key="1">
    <citation type="submission" date="2019-01" db="EMBL/GenBank/DDBJ databases">
        <title>Draft Genome Sequencing of Zygosaccharomyces mellis Ca-7.</title>
        <authorList>
            <person name="Shiwa Y."/>
            <person name="Kanesaki Y."/>
            <person name="Ishige T."/>
            <person name="Mura K."/>
            <person name="Hori T."/>
            <person name="Tamura T."/>
        </authorList>
    </citation>
    <scope>NUCLEOTIDE SEQUENCE [LARGE SCALE GENOMIC DNA]</scope>
    <source>
        <strain evidence="7 8">Ca-7</strain>
    </source>
</reference>
<dbReference type="GO" id="GO:1990498">
    <property type="term" value="C:mitotic spindle microtubule"/>
    <property type="evidence" value="ECO:0007669"/>
    <property type="project" value="UniProtKB-ARBA"/>
</dbReference>
<dbReference type="GO" id="GO:0061863">
    <property type="term" value="F:microtubule plus end polymerase"/>
    <property type="evidence" value="ECO:0007669"/>
    <property type="project" value="InterPro"/>
</dbReference>